<dbReference type="SUPFAM" id="SSF53850">
    <property type="entry name" value="Periplasmic binding protein-like II"/>
    <property type="match status" value="1"/>
</dbReference>
<dbReference type="GO" id="GO:0042956">
    <property type="term" value="P:maltodextrin transmembrane transport"/>
    <property type="evidence" value="ECO:0007669"/>
    <property type="project" value="TreeGrafter"/>
</dbReference>
<keyword evidence="3 4" id="KW-0732">Signal</keyword>
<evidence type="ECO:0000256" key="1">
    <source>
        <dbReference type="ARBA" id="ARBA00008520"/>
    </source>
</evidence>
<feature type="chain" id="PRO_5039267380" evidence="4">
    <location>
        <begin position="25"/>
        <end position="428"/>
    </location>
</feature>
<dbReference type="GO" id="GO:0015768">
    <property type="term" value="P:maltose transport"/>
    <property type="evidence" value="ECO:0007669"/>
    <property type="project" value="TreeGrafter"/>
</dbReference>
<dbReference type="Pfam" id="PF13416">
    <property type="entry name" value="SBP_bac_8"/>
    <property type="match status" value="1"/>
</dbReference>
<evidence type="ECO:0000313" key="5">
    <source>
        <dbReference type="EMBL" id="TCP29641.1"/>
    </source>
</evidence>
<evidence type="ECO:0000313" key="6">
    <source>
        <dbReference type="Proteomes" id="UP000295416"/>
    </source>
</evidence>
<evidence type="ECO:0000256" key="3">
    <source>
        <dbReference type="ARBA" id="ARBA00022729"/>
    </source>
</evidence>
<sequence length="428" mass="48380">MKVKKLKLLSLIFVMLLVFLSACSGGSQGAKGTNGKKMVELTWMFWAGQGDRPQWEALAKKVTEKYPNIKVNMQVYDWNTYWTKLKTQIASGNTADIVGMQSAQLPVYAEKGIFEPLNSYIDTSKNLNYSDFNKAITDGMTYDGKTYALPYDYGAFTLLYNKELFKKYHVPLPDEKMTWEGFLDRAKKLTHREKKEYGFAFPDHIWDSTPWIWQMNGDWLKGNGDYKINSPETIKAFKFLSDLVNKYKVAPTAGELSAIGYDEQFSSGKIGMIIDGPWTIQGYKKYEKPGKLDIGVQVMPKAPTGRNVSFVAGSGLAVSAKSKHKKEAFKAISVITNSESLKYLAKNGRAYPARDSAVEAFNKYNKDIDNISAFHKQALNSKAYKTSPKYAEAEEIINQGLEPIFYGKENVKTALNKIQRKLDELNKE</sequence>
<gene>
    <name evidence="5" type="ORF">EV207_10995</name>
</gene>
<accession>A0A4R2P6M4</accession>
<dbReference type="GO" id="GO:1901982">
    <property type="term" value="F:maltose binding"/>
    <property type="evidence" value="ECO:0007669"/>
    <property type="project" value="TreeGrafter"/>
</dbReference>
<keyword evidence="2" id="KW-0813">Transport</keyword>
<organism evidence="5 6">
    <name type="scientific">Scopulibacillus darangshiensis</name>
    <dbReference type="NCBI Taxonomy" id="442528"/>
    <lineage>
        <taxon>Bacteria</taxon>
        <taxon>Bacillati</taxon>
        <taxon>Bacillota</taxon>
        <taxon>Bacilli</taxon>
        <taxon>Bacillales</taxon>
        <taxon>Sporolactobacillaceae</taxon>
        <taxon>Scopulibacillus</taxon>
    </lineage>
</organism>
<dbReference type="EMBL" id="SLXK01000009">
    <property type="protein sequence ID" value="TCP29641.1"/>
    <property type="molecule type" value="Genomic_DNA"/>
</dbReference>
<dbReference type="PANTHER" id="PTHR30061">
    <property type="entry name" value="MALTOSE-BINDING PERIPLASMIC PROTEIN"/>
    <property type="match status" value="1"/>
</dbReference>
<comment type="similarity">
    <text evidence="1">Belongs to the bacterial solute-binding protein 1 family.</text>
</comment>
<dbReference type="PANTHER" id="PTHR30061:SF50">
    <property type="entry name" value="MALTOSE_MALTODEXTRIN-BINDING PERIPLASMIC PROTEIN"/>
    <property type="match status" value="1"/>
</dbReference>
<name>A0A4R2P6M4_9BACL</name>
<dbReference type="GO" id="GO:0055052">
    <property type="term" value="C:ATP-binding cassette (ABC) transporter complex, substrate-binding subunit-containing"/>
    <property type="evidence" value="ECO:0007669"/>
    <property type="project" value="TreeGrafter"/>
</dbReference>
<dbReference type="CDD" id="cd13585">
    <property type="entry name" value="PBP2_TMBP_like"/>
    <property type="match status" value="1"/>
</dbReference>
<protein>
    <submittedName>
        <fullName evidence="5">Carbohydrate ABC transporter substrate-binding protein (CUT1 family)</fullName>
    </submittedName>
</protein>
<evidence type="ECO:0000256" key="4">
    <source>
        <dbReference type="SAM" id="SignalP"/>
    </source>
</evidence>
<feature type="signal peptide" evidence="4">
    <location>
        <begin position="1"/>
        <end position="24"/>
    </location>
</feature>
<dbReference type="AlphaFoldDB" id="A0A4R2P6M4"/>
<evidence type="ECO:0000256" key="2">
    <source>
        <dbReference type="ARBA" id="ARBA00022448"/>
    </source>
</evidence>
<dbReference type="InterPro" id="IPR006059">
    <property type="entry name" value="SBP"/>
</dbReference>
<dbReference type="OrthoDB" id="2643984at2"/>
<dbReference type="RefSeq" id="WP_132745676.1">
    <property type="nucleotide sequence ID" value="NZ_SLXK01000009.1"/>
</dbReference>
<proteinExistence type="inferred from homology"/>
<keyword evidence="6" id="KW-1185">Reference proteome</keyword>
<dbReference type="Proteomes" id="UP000295416">
    <property type="component" value="Unassembled WGS sequence"/>
</dbReference>
<dbReference type="PROSITE" id="PS51257">
    <property type="entry name" value="PROKAR_LIPOPROTEIN"/>
    <property type="match status" value="1"/>
</dbReference>
<dbReference type="Gene3D" id="3.40.190.10">
    <property type="entry name" value="Periplasmic binding protein-like II"/>
    <property type="match status" value="1"/>
</dbReference>
<comment type="caution">
    <text evidence="5">The sequence shown here is derived from an EMBL/GenBank/DDBJ whole genome shotgun (WGS) entry which is preliminary data.</text>
</comment>
<reference evidence="5 6" key="1">
    <citation type="submission" date="2019-03" db="EMBL/GenBank/DDBJ databases">
        <title>Genomic Encyclopedia of Type Strains, Phase IV (KMG-IV): sequencing the most valuable type-strain genomes for metagenomic binning, comparative biology and taxonomic classification.</title>
        <authorList>
            <person name="Goeker M."/>
        </authorList>
    </citation>
    <scope>NUCLEOTIDE SEQUENCE [LARGE SCALE GENOMIC DNA]</scope>
    <source>
        <strain evidence="5 6">DSM 19377</strain>
    </source>
</reference>